<dbReference type="Pfam" id="PF18352">
    <property type="entry name" value="Gp138_N"/>
    <property type="match status" value="1"/>
</dbReference>
<dbReference type="GeneID" id="22112272"/>
<keyword evidence="3" id="KW-1185">Reference proteome</keyword>
<dbReference type="InterPro" id="IPR037026">
    <property type="entry name" value="Vgr_OB-fold_dom_sf"/>
</dbReference>
<evidence type="ECO:0000313" key="3">
    <source>
        <dbReference type="Proteomes" id="UP000028666"/>
    </source>
</evidence>
<dbReference type="EMBL" id="KJ858521">
    <property type="protein sequence ID" value="AII26770.1"/>
    <property type="molecule type" value="Genomic_DNA"/>
</dbReference>
<proteinExistence type="predicted"/>
<organism evidence="2 3">
    <name type="scientific">Aeromonas phage pAh6-C</name>
    <dbReference type="NCBI Taxonomy" id="1505227"/>
    <lineage>
        <taxon>Viruses</taxon>
        <taxon>Duplodnaviria</taxon>
        <taxon>Heunggongvirae</taxon>
        <taxon>Uroviricota</taxon>
        <taxon>Caudoviricetes</taxon>
        <taxon>Chaseviridae</taxon>
        <taxon>Nefertitivirinae</taxon>
        <taxon>Pahsextavirus</taxon>
        <taxon>Pahsextavirus pAh6C</taxon>
    </lineage>
</organism>
<evidence type="ECO:0000313" key="2">
    <source>
        <dbReference type="EMBL" id="AII26770.1"/>
    </source>
</evidence>
<feature type="domain" description="Phage protein Gp138 N-terminal" evidence="1">
    <location>
        <begin position="9"/>
        <end position="87"/>
    </location>
</feature>
<gene>
    <name evidence="2" type="ORF">AH6C_016</name>
</gene>
<protein>
    <recommendedName>
        <fullName evidence="1">Phage protein Gp138 N-terminal domain-containing protein</fullName>
    </recommendedName>
</protein>
<accession>A0A076G4D1</accession>
<name>A0A076G4D1_9CAUD</name>
<evidence type="ECO:0000259" key="1">
    <source>
        <dbReference type="Pfam" id="PF18352"/>
    </source>
</evidence>
<dbReference type="InterPro" id="IPR041599">
    <property type="entry name" value="Gp138_N"/>
</dbReference>
<dbReference type="Proteomes" id="UP000028666">
    <property type="component" value="Segment"/>
</dbReference>
<dbReference type="KEGG" id="vg:22112272"/>
<dbReference type="Gene3D" id="2.40.50.230">
    <property type="entry name" value="Gp5 N-terminal domain"/>
    <property type="match status" value="1"/>
</dbReference>
<dbReference type="RefSeq" id="YP_009103350.1">
    <property type="nucleotide sequence ID" value="NC_025459.1"/>
</dbReference>
<sequence>MDVKTKTIGTIVSFDPKSQMATVKLATNGTNSTLDTNYFNQEGLTLIDVPVEFPRCGAFVMTFPVNAGDDCIVEFYESGIDHWLYENRRAYNVVNGRSEPAARRRYSRKDASCRVAIDNLANPIGGFNTSGLEIRHRNGNQKMVFHPDGVIETISPSDIKFIAGGDITFKADGNIGLEGSNIESTATGSNQVKGTSVTLKGQSISMEQ</sequence>
<dbReference type="OrthoDB" id="12545at10239"/>
<reference evidence="2 3" key="1">
    <citation type="submission" date="2014-05" db="EMBL/GenBank/DDBJ databases">
        <title>Complete genome sequence of Aeromonas bacteriophage pAh6-C.</title>
        <authorList>
            <person name="Jun J.W."/>
            <person name="Park S.C."/>
        </authorList>
    </citation>
    <scope>NUCLEOTIDE SEQUENCE [LARGE SCALE GENOMIC DNA]</scope>
</reference>